<feature type="transmembrane region" description="Helical" evidence="8">
    <location>
        <begin position="79"/>
        <end position="103"/>
    </location>
</feature>
<dbReference type="Gene3D" id="1.20.1250.20">
    <property type="entry name" value="MFS general substrate transporter like domains"/>
    <property type="match status" value="2"/>
</dbReference>
<evidence type="ECO:0000259" key="9">
    <source>
        <dbReference type="PROSITE" id="PS50011"/>
    </source>
</evidence>
<dbReference type="Gene3D" id="3.30.200.20">
    <property type="entry name" value="Phosphorylase Kinase, domain 1"/>
    <property type="match status" value="1"/>
</dbReference>
<dbReference type="Gene3D" id="1.10.510.10">
    <property type="entry name" value="Transferase(Phosphotransferase) domain 1"/>
    <property type="match status" value="1"/>
</dbReference>
<feature type="transmembrane region" description="Helical" evidence="8">
    <location>
        <begin position="423"/>
        <end position="441"/>
    </location>
</feature>
<proteinExistence type="inferred from homology"/>
<comment type="subcellular location">
    <subcellularLocation>
        <location evidence="1">Membrane</location>
        <topology evidence="1">Multi-pass membrane protein</topology>
    </subcellularLocation>
</comment>
<evidence type="ECO:0000256" key="6">
    <source>
        <dbReference type="ARBA" id="ARBA00023136"/>
    </source>
</evidence>
<dbReference type="InterPro" id="IPR001245">
    <property type="entry name" value="Ser-Thr/Tyr_kinase_cat_dom"/>
</dbReference>
<comment type="similarity">
    <text evidence="2">Belongs to the major facilitator superfamily.</text>
</comment>
<dbReference type="InterPro" id="IPR011009">
    <property type="entry name" value="Kinase-like_dom_sf"/>
</dbReference>
<gene>
    <name evidence="10" type="ORF">ABL_07575</name>
</gene>
<evidence type="ECO:0000313" key="10">
    <source>
        <dbReference type="EMBL" id="GAQ44914.1"/>
    </source>
</evidence>
<dbReference type="GO" id="GO:0004672">
    <property type="term" value="F:protein kinase activity"/>
    <property type="evidence" value="ECO:0007669"/>
    <property type="project" value="InterPro"/>
</dbReference>
<feature type="transmembrane region" description="Helical" evidence="8">
    <location>
        <begin position="165"/>
        <end position="187"/>
    </location>
</feature>
<feature type="transmembrane region" description="Helical" evidence="8">
    <location>
        <begin position="199"/>
        <end position="218"/>
    </location>
</feature>
<dbReference type="FunFam" id="1.20.1250.20:FF:000284">
    <property type="entry name" value="Siderophore iron transporter mirB"/>
    <property type="match status" value="1"/>
</dbReference>
<dbReference type="VEuPathDB" id="FungiDB:ATCC64974_58850"/>
<reference evidence="11" key="1">
    <citation type="journal article" date="2016" name="Genome Announc.">
        <title>Draft genome sequence of Aspergillus niger strain An76.</title>
        <authorList>
            <person name="Gong W."/>
            <person name="Cheng Z."/>
            <person name="Zhang H."/>
            <person name="Liu L."/>
            <person name="Gao P."/>
            <person name="Wang L."/>
        </authorList>
    </citation>
    <scope>NUCLEOTIDE SEQUENCE [LARGE SCALE GENOMIC DNA]</scope>
    <source>
        <strain evidence="11">An76</strain>
    </source>
</reference>
<dbReference type="VEuPathDB" id="FungiDB:M747DRAFT_298232"/>
<name>A0A100IPE5_ASPNG</name>
<feature type="region of interest" description="Disordered" evidence="7">
    <location>
        <begin position="19"/>
        <end position="45"/>
    </location>
</feature>
<evidence type="ECO:0000256" key="8">
    <source>
        <dbReference type="SAM" id="Phobius"/>
    </source>
</evidence>
<keyword evidence="3" id="KW-0813">Transport</keyword>
<evidence type="ECO:0000256" key="5">
    <source>
        <dbReference type="ARBA" id="ARBA00022989"/>
    </source>
</evidence>
<dbReference type="VEuPathDB" id="FungiDB:An12g05510"/>
<keyword evidence="5 8" id="KW-1133">Transmembrane helix</keyword>
<evidence type="ECO:0000256" key="4">
    <source>
        <dbReference type="ARBA" id="ARBA00022692"/>
    </source>
</evidence>
<dbReference type="PANTHER" id="PTHR23501">
    <property type="entry name" value="MAJOR FACILITATOR SUPERFAMILY"/>
    <property type="match status" value="1"/>
</dbReference>
<dbReference type="SUPFAM" id="SSF103473">
    <property type="entry name" value="MFS general substrate transporter"/>
    <property type="match status" value="1"/>
</dbReference>
<dbReference type="VEuPathDB" id="FungiDB:An12g05500"/>
<evidence type="ECO:0000256" key="7">
    <source>
        <dbReference type="SAM" id="MobiDB-lite"/>
    </source>
</evidence>
<dbReference type="InterPro" id="IPR011701">
    <property type="entry name" value="MFS"/>
</dbReference>
<comment type="caution">
    <text evidence="10">The sequence shown here is derived from an EMBL/GenBank/DDBJ whole genome shotgun (WGS) entry which is preliminary data.</text>
</comment>
<dbReference type="Pfam" id="PF00069">
    <property type="entry name" value="Pkinase"/>
    <property type="match status" value="1"/>
</dbReference>
<evidence type="ECO:0000256" key="1">
    <source>
        <dbReference type="ARBA" id="ARBA00004141"/>
    </source>
</evidence>
<dbReference type="GO" id="GO:0005524">
    <property type="term" value="F:ATP binding"/>
    <property type="evidence" value="ECO:0007669"/>
    <property type="project" value="InterPro"/>
</dbReference>
<dbReference type="PANTHER" id="PTHR23501:SF107">
    <property type="entry name" value="TRANSPORTER, PUTATIVE (AFU_ORTHOLOGUE AFUA_7G04730)-RELATED"/>
    <property type="match status" value="1"/>
</dbReference>
<feature type="domain" description="Protein kinase" evidence="9">
    <location>
        <begin position="618"/>
        <end position="975"/>
    </location>
</feature>
<feature type="transmembrane region" description="Helical" evidence="8">
    <location>
        <begin position="285"/>
        <end position="304"/>
    </location>
</feature>
<feature type="transmembrane region" description="Helical" evidence="8">
    <location>
        <begin position="230"/>
        <end position="250"/>
    </location>
</feature>
<protein>
    <submittedName>
        <fullName evidence="10">Siderochrome-iron transporter</fullName>
    </submittedName>
</protein>
<keyword evidence="6 8" id="KW-0472">Membrane</keyword>
<evidence type="ECO:0000313" key="11">
    <source>
        <dbReference type="Proteomes" id="UP000068243"/>
    </source>
</evidence>
<dbReference type="VEuPathDB" id="FungiDB:ASPNIDRAFT2_1103501"/>
<dbReference type="AlphaFoldDB" id="A0A100IPE5"/>
<dbReference type="Proteomes" id="UP000068243">
    <property type="component" value="Unassembled WGS sequence"/>
</dbReference>
<dbReference type="VEuPathDB" id="FungiDB:ASPNIDRAFT2_1087998"/>
<evidence type="ECO:0000256" key="2">
    <source>
        <dbReference type="ARBA" id="ARBA00008335"/>
    </source>
</evidence>
<dbReference type="VEuPathDB" id="FungiDB:ATCC64974_36880"/>
<dbReference type="GO" id="GO:0005886">
    <property type="term" value="C:plasma membrane"/>
    <property type="evidence" value="ECO:0007669"/>
    <property type="project" value="TreeGrafter"/>
</dbReference>
<feature type="transmembrane region" description="Helical" evidence="8">
    <location>
        <begin position="316"/>
        <end position="334"/>
    </location>
</feature>
<dbReference type="VEuPathDB" id="FungiDB:M747DRAFT_285552"/>
<feature type="transmembrane region" description="Helical" evidence="8">
    <location>
        <begin position="354"/>
        <end position="379"/>
    </location>
</feature>
<dbReference type="InterPro" id="IPR000719">
    <property type="entry name" value="Prot_kinase_dom"/>
</dbReference>
<feature type="transmembrane region" description="Helical" evidence="8">
    <location>
        <begin position="391"/>
        <end position="411"/>
    </location>
</feature>
<feature type="transmembrane region" description="Helical" evidence="8">
    <location>
        <begin position="142"/>
        <end position="159"/>
    </location>
</feature>
<dbReference type="SUPFAM" id="SSF56112">
    <property type="entry name" value="Protein kinase-like (PK-like)"/>
    <property type="match status" value="1"/>
</dbReference>
<dbReference type="Pfam" id="PF07690">
    <property type="entry name" value="MFS_1"/>
    <property type="match status" value="1"/>
</dbReference>
<dbReference type="SMART" id="SM00220">
    <property type="entry name" value="S_TKc"/>
    <property type="match status" value="1"/>
</dbReference>
<dbReference type="GO" id="GO:0022857">
    <property type="term" value="F:transmembrane transporter activity"/>
    <property type="evidence" value="ECO:0007669"/>
    <property type="project" value="InterPro"/>
</dbReference>
<feature type="transmembrane region" description="Helical" evidence="8">
    <location>
        <begin position="447"/>
        <end position="466"/>
    </location>
</feature>
<organism evidence="10 11">
    <name type="scientific">Aspergillus niger</name>
    <dbReference type="NCBI Taxonomy" id="5061"/>
    <lineage>
        <taxon>Eukaryota</taxon>
        <taxon>Fungi</taxon>
        <taxon>Dikarya</taxon>
        <taxon>Ascomycota</taxon>
        <taxon>Pezizomycotina</taxon>
        <taxon>Eurotiomycetes</taxon>
        <taxon>Eurotiomycetidae</taxon>
        <taxon>Eurotiales</taxon>
        <taxon>Aspergillaceae</taxon>
        <taxon>Aspergillus</taxon>
        <taxon>Aspergillus subgen. Circumdati</taxon>
    </lineage>
</organism>
<dbReference type="OMA" id="LIHYIHE"/>
<evidence type="ECO:0000256" key="3">
    <source>
        <dbReference type="ARBA" id="ARBA00022448"/>
    </source>
</evidence>
<dbReference type="Pfam" id="PF07714">
    <property type="entry name" value="PK_Tyr_Ser-Thr"/>
    <property type="match status" value="1"/>
</dbReference>
<dbReference type="PaxDb" id="5061-CADANGAP00009800"/>
<dbReference type="PROSITE" id="PS50011">
    <property type="entry name" value="PROTEIN_KINASE_DOM"/>
    <property type="match status" value="1"/>
</dbReference>
<feature type="transmembrane region" description="Helical" evidence="8">
    <location>
        <begin position="109"/>
        <end position="130"/>
    </location>
</feature>
<dbReference type="InterPro" id="IPR036259">
    <property type="entry name" value="MFS_trans_sf"/>
</dbReference>
<keyword evidence="4 8" id="KW-0812">Transmembrane</keyword>
<dbReference type="OrthoDB" id="4078873at2759"/>
<feature type="transmembrane region" description="Helical" evidence="8">
    <location>
        <begin position="487"/>
        <end position="507"/>
    </location>
</feature>
<dbReference type="EMBL" id="BCMY01000014">
    <property type="protein sequence ID" value="GAQ44914.1"/>
    <property type="molecule type" value="Genomic_DNA"/>
</dbReference>
<sequence>MGVVVDRLKGRKTNHVVDDLQPVEQLPKNSQTDGPSANLGLSEKDAQPEGVSQEAPIGVQKAEAAALVWSKKAIYGTYAWIWVCYFMLALHEYISTNVLYYAYSNFSHASQVTTAYILATIIGGVLKLPIGKLLGIWGRAEGLIVFVIIYVLGLIILAACNGPNAFAAGYVFYWIGYDAIYLILEIFIADTSGLRNRAFAFGFSTTPFICCAFTGSLAANSFIKTSGWRWAYGAFAIIQPFVFAPLIFVFKYYERKAYKTGVLVRQDNGRTWFQSLIHYIHEFDVIGAFILMAAFVLFLLPFSLASYGRTEYHNAAFIAEVVIGFVLFFVFAAWERWCARVHFIPYDLLRDRTVLGACLLAAVVYFSFYCWDSYFYYFVMVVYNLDVTKTGYMTSIYTVGSCVWSPVFGFWIRMVKEFKYSCLCFAAPLMFLGAGLMIHFRGQDADIGYVIMCQIFIAFSGGMLVIGQQMAVMCASNRDGIPILLSMLGLFNSIGGAIGYAVSAAIYTNTFTDGLRRALPAEDQDLFETLYSGGYLSQMKYEPGSAVRDAVNYAWGYMEKYEAIAATCILVLMFPAVDNLDPKRQTYDQIPLVVEPVEEYRRGDYHPVHLHDTFGQKYEVVGKLAYGHFSTVWLAKDKSSTHQHVALKILKADASADSKELLILRHLAASEFDHPGKSHVIDLFDHFYHTGPNGIHLCLVFPVMISDLQEMIVTWTPRQAGYVEITSHQILLGLDFLHRSDIVHCGKLIQARNNLLITNDRFLSARADLQPGNMLVAVTDSINDTKAFLEPPQFSPVRWLEGVTKDDSAPQYLMPSQRRHNQLKNVQHSNLVVKIGDLGGAQFRKQCNERPVTPLSLRAPEIIHGSPWDWTIDIWALGCLIFEIATNEPLFPLCTFGIPREEVNKEHLELIDERMRDPAGQVGFATYLAERLQDEFGAENVQRLAKFLLLMLRVNREERCCTKELLQDAFTVNEH</sequence>
<accession>A0A100IPE5</accession>